<evidence type="ECO:0000256" key="1">
    <source>
        <dbReference type="SAM" id="MobiDB-lite"/>
    </source>
</evidence>
<evidence type="ECO:0000256" key="2">
    <source>
        <dbReference type="SAM" id="Phobius"/>
    </source>
</evidence>
<evidence type="ECO:0000313" key="4">
    <source>
        <dbReference type="Proteomes" id="UP000823883"/>
    </source>
</evidence>
<protein>
    <submittedName>
        <fullName evidence="3">Uncharacterized protein</fullName>
    </submittedName>
</protein>
<evidence type="ECO:0000313" key="3">
    <source>
        <dbReference type="EMBL" id="HJC46441.1"/>
    </source>
</evidence>
<gene>
    <name evidence="3" type="ORF">IAA04_00105</name>
</gene>
<keyword evidence="2" id="KW-1133">Transmembrane helix</keyword>
<name>A0A9D2T5T5_9FIRM</name>
<feature type="compositionally biased region" description="Acidic residues" evidence="1">
    <location>
        <begin position="240"/>
        <end position="253"/>
    </location>
</feature>
<organism evidence="3 4">
    <name type="scientific">Candidatus Lachnoclostridium pullistercoris</name>
    <dbReference type="NCBI Taxonomy" id="2838632"/>
    <lineage>
        <taxon>Bacteria</taxon>
        <taxon>Bacillati</taxon>
        <taxon>Bacillota</taxon>
        <taxon>Clostridia</taxon>
        <taxon>Lachnospirales</taxon>
        <taxon>Lachnospiraceae</taxon>
    </lineage>
</organism>
<sequence length="253" mass="27932">MKQNRTRARRQSESSDFKTVILFYILPFIVINAVIFYLVTAKPHLEITVGDTEDYLTTTATVHIQSVLPTKNLVIAKDGEDIAYEQTDSRTYTVPISSNGVLEVSIQNFNGMSAAEYAHISILDDVAPTVTDYSLDDEDVITITLEDTQSGVDFETIYAVDSEGDQVFPITEDRSAGEVKFDMDSMGLTLHASDFTGNELQVTFSTHLDDGEEVLNNIEGTETSILAGEHGQETQPAVNETEEDLEAETEAEE</sequence>
<reference evidence="3" key="1">
    <citation type="journal article" date="2021" name="PeerJ">
        <title>Extensive microbial diversity within the chicken gut microbiome revealed by metagenomics and culture.</title>
        <authorList>
            <person name="Gilroy R."/>
            <person name="Ravi A."/>
            <person name="Getino M."/>
            <person name="Pursley I."/>
            <person name="Horton D.L."/>
            <person name="Alikhan N.F."/>
            <person name="Baker D."/>
            <person name="Gharbi K."/>
            <person name="Hall N."/>
            <person name="Watson M."/>
            <person name="Adriaenssens E.M."/>
            <person name="Foster-Nyarko E."/>
            <person name="Jarju S."/>
            <person name="Secka A."/>
            <person name="Antonio M."/>
            <person name="Oren A."/>
            <person name="Chaudhuri R.R."/>
            <person name="La Ragione R."/>
            <person name="Hildebrand F."/>
            <person name="Pallen M.J."/>
        </authorList>
    </citation>
    <scope>NUCLEOTIDE SEQUENCE</scope>
    <source>
        <strain evidence="3">CHK183-5548</strain>
    </source>
</reference>
<reference evidence="3" key="2">
    <citation type="submission" date="2021-04" db="EMBL/GenBank/DDBJ databases">
        <authorList>
            <person name="Gilroy R."/>
        </authorList>
    </citation>
    <scope>NUCLEOTIDE SEQUENCE</scope>
    <source>
        <strain evidence="3">CHK183-5548</strain>
    </source>
</reference>
<dbReference type="EMBL" id="DWWL01000002">
    <property type="protein sequence ID" value="HJC46441.1"/>
    <property type="molecule type" value="Genomic_DNA"/>
</dbReference>
<keyword evidence="2" id="KW-0472">Membrane</keyword>
<feature type="region of interest" description="Disordered" evidence="1">
    <location>
        <begin position="227"/>
        <end position="253"/>
    </location>
</feature>
<feature type="transmembrane region" description="Helical" evidence="2">
    <location>
        <begin position="21"/>
        <end position="39"/>
    </location>
</feature>
<keyword evidence="2" id="KW-0812">Transmembrane</keyword>
<proteinExistence type="predicted"/>
<dbReference type="Proteomes" id="UP000823883">
    <property type="component" value="Unassembled WGS sequence"/>
</dbReference>
<comment type="caution">
    <text evidence="3">The sequence shown here is derived from an EMBL/GenBank/DDBJ whole genome shotgun (WGS) entry which is preliminary data.</text>
</comment>
<accession>A0A9D2T5T5</accession>
<dbReference type="AlphaFoldDB" id="A0A9D2T5T5"/>